<evidence type="ECO:0000256" key="2">
    <source>
        <dbReference type="ARBA" id="ARBA00023125"/>
    </source>
</evidence>
<keyword evidence="7" id="KW-1185">Reference proteome</keyword>
<dbReference type="Pfam" id="PF00440">
    <property type="entry name" value="TetR_N"/>
    <property type="match status" value="1"/>
</dbReference>
<comment type="caution">
    <text evidence="6">The sequence shown here is derived from an EMBL/GenBank/DDBJ whole genome shotgun (WGS) entry which is preliminary data.</text>
</comment>
<dbReference type="Gene3D" id="1.10.357.10">
    <property type="entry name" value="Tetracycline Repressor, domain 2"/>
    <property type="match status" value="1"/>
</dbReference>
<gene>
    <name evidence="6" type="ORF">ACFOMH_13675</name>
</gene>
<dbReference type="PANTHER" id="PTHR47506">
    <property type="entry name" value="TRANSCRIPTIONAL REGULATORY PROTEIN"/>
    <property type="match status" value="1"/>
</dbReference>
<evidence type="ECO:0000313" key="7">
    <source>
        <dbReference type="Proteomes" id="UP001595721"/>
    </source>
</evidence>
<evidence type="ECO:0000256" key="3">
    <source>
        <dbReference type="ARBA" id="ARBA00023163"/>
    </source>
</evidence>
<feature type="DNA-binding region" description="H-T-H motif" evidence="4">
    <location>
        <begin position="26"/>
        <end position="45"/>
    </location>
</feature>
<dbReference type="InterPro" id="IPR036271">
    <property type="entry name" value="Tet_transcr_reg_TetR-rel_C_sf"/>
</dbReference>
<dbReference type="PRINTS" id="PR00455">
    <property type="entry name" value="HTHTETR"/>
</dbReference>
<reference evidence="7" key="1">
    <citation type="journal article" date="2019" name="Int. J. Syst. Evol. Microbiol.">
        <title>The Global Catalogue of Microorganisms (GCM) 10K type strain sequencing project: providing services to taxonomists for standard genome sequencing and annotation.</title>
        <authorList>
            <consortium name="The Broad Institute Genomics Platform"/>
            <consortium name="The Broad Institute Genome Sequencing Center for Infectious Disease"/>
            <person name="Wu L."/>
            <person name="Ma J."/>
        </authorList>
    </citation>
    <scope>NUCLEOTIDE SEQUENCE [LARGE SCALE GENOMIC DNA]</scope>
    <source>
        <strain evidence="7">KCTC 42899</strain>
    </source>
</reference>
<evidence type="ECO:0000256" key="4">
    <source>
        <dbReference type="PROSITE-ProRule" id="PRU00335"/>
    </source>
</evidence>
<evidence type="ECO:0000313" key="6">
    <source>
        <dbReference type="EMBL" id="MFC3529225.1"/>
    </source>
</evidence>
<evidence type="ECO:0000259" key="5">
    <source>
        <dbReference type="PROSITE" id="PS50977"/>
    </source>
</evidence>
<protein>
    <submittedName>
        <fullName evidence="6">TetR/AcrR family transcriptional regulator</fullName>
    </submittedName>
</protein>
<name>A0ABV7R8Y0_9RHOB</name>
<keyword evidence="3" id="KW-0804">Transcription</keyword>
<dbReference type="InterPro" id="IPR009057">
    <property type="entry name" value="Homeodomain-like_sf"/>
</dbReference>
<dbReference type="PROSITE" id="PS50977">
    <property type="entry name" value="HTH_TETR_2"/>
    <property type="match status" value="1"/>
</dbReference>
<keyword evidence="2 4" id="KW-0238">DNA-binding</keyword>
<dbReference type="PROSITE" id="PS01081">
    <property type="entry name" value="HTH_TETR_1"/>
    <property type="match status" value="1"/>
</dbReference>
<proteinExistence type="predicted"/>
<keyword evidence="1" id="KW-0805">Transcription regulation</keyword>
<evidence type="ECO:0000256" key="1">
    <source>
        <dbReference type="ARBA" id="ARBA00023015"/>
    </source>
</evidence>
<feature type="domain" description="HTH tetR-type" evidence="5">
    <location>
        <begin position="3"/>
        <end position="63"/>
    </location>
</feature>
<accession>A0ABV7R8Y0</accession>
<dbReference type="SUPFAM" id="SSF46689">
    <property type="entry name" value="Homeodomain-like"/>
    <property type="match status" value="1"/>
</dbReference>
<dbReference type="Proteomes" id="UP001595721">
    <property type="component" value="Unassembled WGS sequence"/>
</dbReference>
<organism evidence="6 7">
    <name type="scientific">Paracoccus mangrovi</name>
    <dbReference type="NCBI Taxonomy" id="1715645"/>
    <lineage>
        <taxon>Bacteria</taxon>
        <taxon>Pseudomonadati</taxon>
        <taxon>Pseudomonadota</taxon>
        <taxon>Alphaproteobacteria</taxon>
        <taxon>Rhodobacterales</taxon>
        <taxon>Paracoccaceae</taxon>
        <taxon>Paracoccus</taxon>
    </lineage>
</organism>
<dbReference type="InterPro" id="IPR023772">
    <property type="entry name" value="DNA-bd_HTH_TetR-type_CS"/>
</dbReference>
<dbReference type="EMBL" id="JBHRXJ010000010">
    <property type="protein sequence ID" value="MFC3529225.1"/>
    <property type="molecule type" value="Genomic_DNA"/>
</dbReference>
<sequence>MAKTTRDAIIVEARAMFRDLGYAGFSMGELARRVGVQKASLYTRFSGKDELARAALSLTLSELTAIAAPGPTLCMRYRALLEGIADYLGGAKRCIGMHLLYDGAGDDGIVTANRAFFDELLALCRAVLATGLAAEVAEKLAEDSLGALEGATMWLILNDDPAPMQRAIDSLLITVAALVADAGDGAGDIGAGDAAGDMGDAARIMSRYPAEIRSGSEAERKLAADVARLEGELLTARAALAGQIAAESCFL</sequence>
<dbReference type="SUPFAM" id="SSF48498">
    <property type="entry name" value="Tetracyclin repressor-like, C-terminal domain"/>
    <property type="match status" value="1"/>
</dbReference>
<dbReference type="PANTHER" id="PTHR47506:SF3">
    <property type="entry name" value="HTH-TYPE TRANSCRIPTIONAL REGULATOR LMRA"/>
    <property type="match status" value="1"/>
</dbReference>
<dbReference type="RefSeq" id="WP_377745099.1">
    <property type="nucleotide sequence ID" value="NZ_JBHRXJ010000010.1"/>
</dbReference>
<dbReference type="InterPro" id="IPR001647">
    <property type="entry name" value="HTH_TetR"/>
</dbReference>